<name>A0A1W6JSA1_9CAUD</name>
<reference evidence="2" key="1">
    <citation type="submission" date="2017-03" db="EMBL/GenBank/DDBJ databases">
        <authorList>
            <person name="Abille Z."/>
            <person name="Afsharjavan R."/>
            <person name="Alms C.E."/>
            <person name="Anil A."/>
            <person name="Azuma E.A."/>
            <person name="Boateng D."/>
            <person name="Bowden K.V."/>
            <person name="Bui Q."/>
            <person name="Callaghan K.D."/>
            <person name="Canova P.N."/>
            <person name="Carter A.-G.V."/>
            <person name="Carty B."/>
            <person name="Choudhary A."/>
            <person name="Chugh K."/>
            <person name="Clark C.B."/>
            <person name="Clark J."/>
            <person name="Cortez R."/>
            <person name="Dalwadi R.M."/>
            <person name="Daou G."/>
            <person name="Das M."/>
            <person name="Dasari S."/>
            <person name="Davis E.H."/>
            <person name="Defreitas N."/>
            <person name="Demirji J."/>
            <person name="Endres C."/>
            <person name="Fakhar S."/>
            <person name="Feeley N."/>
            <person name="Flores D.C."/>
            <person name="Fowler A.R."/>
            <person name="George T."/>
            <person name="Greis H.L."/>
            <person name="Groleau D.L."/>
            <person name="Gulati J.K."/>
            <person name="Guzman W."/>
            <person name="Hallworth A.N."/>
            <person name="Hariri A."/>
            <person name="Haya V.N."/>
            <person name="Hoffman A.K."/>
            <person name="Horne B."/>
            <person name="Howard T."/>
            <person name="Iglesia A.J."/>
            <person name="Ijezie O.D."/>
            <person name="Incognito N.A."/>
            <person name="Inen J.A."/>
            <person name="Jaiswal A."/>
            <person name="Jezek R.A."/>
            <person name="Kawa A.C."/>
            <person name="Khan F."/>
            <person name="Khin A.C."/>
            <person name="Knapo J."/>
            <person name="Kong A.S."/>
            <person name="Le B.Q."/>
            <person name="Le Q.M."/>
            <person name="Le T.-H.M."/>
            <person name="Lee M."/>
            <person name="Lockwood J.L."/>
            <person name="Loto-Rojas G.S."/>
            <person name="Mantzavinos A."/>
            <person name="Martinez D.R."/>
            <person name="Meadows A.R."/>
            <person name="Mehr S."/>
            <person name="Mellon M.N."/>
            <person name="Memon S."/>
            <person name="Miller B."/>
            <person name="Min S."/>
            <person name="Mitchell L.M."/>
            <person name="Mohamed I.R."/>
            <person name="Mohammed F.O."/>
            <person name="More S."/>
            <person name="Muntaha S."/>
            <person name="Nadeem I."/>
            <person name="Ndjeumen-Njinguet A.S."/>
            <person name="Ng P."/>
            <person name="Ngu V.E."/>
            <person name="Nguyen B.N."/>
            <person name="OHern C.T."/>
            <person name="Oboh U.S."/>
            <person name="Pagano C.W."/>
            <person name="Panakal P.R."/>
            <person name="Park D.A."/>
            <person name="Parsana D."/>
            <person name="Patel P."/>
            <person name="Patel V.S."/>
            <person name="Patwardhan V.M."/>
            <person name="Pawar S.D."/>
            <person name="Payne V.R."/>
            <person name="Petricel I.M."/>
            <person name="Phillips C."/>
            <person name="Puglisi K.M."/>
            <person name="Ramaprasad G."/>
            <person name="Raza A.S."/>
            <person name="Rivera-Oven A.G."/>
            <person name="Robins E."/>
            <person name="Roeun D.C."/>
            <person name="Rostovtseva N."/>
            <person name="Sadat M."/>
            <person name="Seas A."/>
            <person name="So E.J."/>
            <person name="Sogbesan C."/>
            <person name="Strumsky L.A."/>
            <person name="Sun J.L."/>
            <person name="Sutherland H.J."/>
            <person name="Tchakounte I."/>
            <person name="Tewell J.R."/>
            <person name="Thapa D.J."/>
            <person name="Tkach Y."/>
            <person name="Tran C.D."/>
            <person name="Tran V."/>
            <person name="Vithayathil T."/>
            <person name="Vivekanandan A."/>
            <person name="Wang S.R."/>
            <person name="White E."/>
            <person name="Yang A.L."/>
            <person name="Ye D.T."/>
            <person name="Yirenkyi M."/>
            <person name="Zarb J.S."/>
            <person name="Zhang S."/>
            <person name="Zhou M.T."/>
            <person name="Cao A."/>
            <person name="Nguyen K.M."/>
            <person name="Patel K."/>
            <person name="Patel P."/>
            <person name="Pennington E."/>
            <person name="Sendze O."/>
            <person name="Zahangir S."/>
            <person name="Correa-Mendez M."/>
            <person name="Fabian M.F."/>
            <person name="Liu S."/>
            <person name="Jethmalani Y."/>
            <person name="Nunn R."/>
            <person name="Prakash A."/>
            <person name="Louise T."/>
            <person name="Johnson A."/>
            <person name="Erill I."/>
            <person name="Caruso S.M."/>
        </authorList>
    </citation>
    <scope>NUCLEOTIDE SEQUENCE [LARGE SCALE GENOMIC DNA]</scope>
</reference>
<dbReference type="EMBL" id="KY821088">
    <property type="protein sequence ID" value="ARM70151.1"/>
    <property type="molecule type" value="Genomic_DNA"/>
</dbReference>
<evidence type="ECO:0000313" key="1">
    <source>
        <dbReference type="EMBL" id="ARM70151.1"/>
    </source>
</evidence>
<dbReference type="InterPro" id="IPR035408">
    <property type="entry name" value="Phi29_Phage_SSB"/>
</dbReference>
<accession>A0A1W6JSA1</accession>
<gene>
    <name evidence="1" type="ORF">HARAMBE_2</name>
</gene>
<evidence type="ECO:0000313" key="2">
    <source>
        <dbReference type="Proteomes" id="UP000221132"/>
    </source>
</evidence>
<dbReference type="Pfam" id="PF17427">
    <property type="entry name" value="Phi29_Phage_SSB"/>
    <property type="match status" value="1"/>
</dbReference>
<sequence length="175" mass="19447">MTNELVAVQETQGAMVAEGTFQASEVIVQKLNDMVIVQNIKTGKFSRKAIYSPYSSVVAETRAEKIKMMKLLDSDEIAQPLADHIGAIIPVADVIFNPYDRVNEDDGSLEFGVLTYLLTPEGVAYVTSSKSVYHTMKNIMKVFGEPTWTGEDVLNVKAVKKDGRNHKYTDIELQD</sequence>
<protein>
    <submittedName>
        <fullName evidence="1">SsDNA binding protein</fullName>
    </submittedName>
</protein>
<organism evidence="1 2">
    <name type="scientific">Bacillus phage Harambe</name>
    <dbReference type="NCBI Taxonomy" id="1981931"/>
    <lineage>
        <taxon>Viruses</taxon>
        <taxon>Duplodnaviria</taxon>
        <taxon>Heunggongvirae</taxon>
        <taxon>Uroviricota</taxon>
        <taxon>Caudoviricetes</taxon>
        <taxon>Salasmaviridae</taxon>
        <taxon>Harambevirus</taxon>
        <taxon>Harambevirus harambe</taxon>
    </lineage>
</organism>
<dbReference type="Proteomes" id="UP000221132">
    <property type="component" value="Segment"/>
</dbReference>
<keyword evidence="2" id="KW-1185">Reference proteome</keyword>
<proteinExistence type="predicted"/>